<feature type="domain" description="Pvc16 N-terminal" evidence="1">
    <location>
        <begin position="11"/>
        <end position="165"/>
    </location>
</feature>
<organism evidence="2 3">
    <name type="scientific">Candidatus Accumulibacter proximus</name>
    <dbReference type="NCBI Taxonomy" id="2954385"/>
    <lineage>
        <taxon>Bacteria</taxon>
        <taxon>Pseudomonadati</taxon>
        <taxon>Pseudomonadota</taxon>
        <taxon>Betaproteobacteria</taxon>
        <taxon>Candidatus Accumulibacter</taxon>
    </lineage>
</organism>
<name>A0A935UHP3_9PROT</name>
<evidence type="ECO:0000313" key="2">
    <source>
        <dbReference type="EMBL" id="MBK7677301.1"/>
    </source>
</evidence>
<dbReference type="InterPro" id="IPR025351">
    <property type="entry name" value="Pvc16_N"/>
</dbReference>
<evidence type="ECO:0000313" key="3">
    <source>
        <dbReference type="Proteomes" id="UP000697998"/>
    </source>
</evidence>
<evidence type="ECO:0000259" key="1">
    <source>
        <dbReference type="Pfam" id="PF14065"/>
    </source>
</evidence>
<comment type="caution">
    <text evidence="2">The sequence shown here is derived from an EMBL/GenBank/DDBJ whole genome shotgun (WGS) entry which is preliminary data.</text>
</comment>
<dbReference type="AlphaFoldDB" id="A0A935UHP3"/>
<accession>A0A935UHP3</accession>
<protein>
    <submittedName>
        <fullName evidence="2">DUF4255 domain-containing protein</fullName>
    </submittedName>
</protein>
<reference evidence="2 3" key="1">
    <citation type="submission" date="2020-10" db="EMBL/GenBank/DDBJ databases">
        <title>Connecting structure to function with the recovery of over 1000 high-quality activated sludge metagenome-assembled genomes encoding full-length rRNA genes using long-read sequencing.</title>
        <authorList>
            <person name="Singleton C.M."/>
            <person name="Petriglieri F."/>
            <person name="Kristensen J.M."/>
            <person name="Kirkegaard R.H."/>
            <person name="Michaelsen T.Y."/>
            <person name="Andersen M.H."/>
            <person name="Karst S.M."/>
            <person name="Dueholm M.S."/>
            <person name="Nielsen P.H."/>
            <person name="Albertsen M."/>
        </authorList>
    </citation>
    <scope>NUCLEOTIDE SEQUENCE [LARGE SCALE GENOMIC DNA]</scope>
    <source>
        <strain evidence="2">EsbW_18-Q3-R4-48_BATAC.285</strain>
    </source>
</reference>
<dbReference type="Pfam" id="PF14065">
    <property type="entry name" value="Pvc16_N"/>
    <property type="match status" value="1"/>
</dbReference>
<sequence>MAVGLSSLAQVCRSVAQQLSAGINAADRSRIDVLLGTPAAAAPTDTDTNHRLNLFFFRFEPSGFDADLLPGETWLLRMHCLATPFCVDENPIPAGENDLRVIGEVLRHFHENPLFDLLVESETFRVQVIFLTLGLDQLNQLWATQGDTVYRPSALFEVSLAPVIPRVAALPPALAGAIGLGVRATMDATAVGIGATPPELPRLQPDTRQADWAPALCLVDGTNCRQSISLPVGSPQLAAFVPRAWVAGAAGASVSLRWETWEPASGWVAQAPSVPFAITDTLIDPDAVAGAALQTTALPFTDRAGQMVLHAERSFVRFDGVVLTLRSNPVLVTLFEVAP</sequence>
<proteinExistence type="predicted"/>
<dbReference type="Proteomes" id="UP000697998">
    <property type="component" value="Unassembled WGS sequence"/>
</dbReference>
<dbReference type="EMBL" id="JADJMH010000034">
    <property type="protein sequence ID" value="MBK7677301.1"/>
    <property type="molecule type" value="Genomic_DNA"/>
</dbReference>
<gene>
    <name evidence="2" type="ORF">IPJ27_22485</name>
</gene>